<dbReference type="EMBL" id="JBHUEQ010000029">
    <property type="protein sequence ID" value="MFD1747121.1"/>
    <property type="molecule type" value="Genomic_DNA"/>
</dbReference>
<dbReference type="Proteomes" id="UP001597322">
    <property type="component" value="Unassembled WGS sequence"/>
</dbReference>
<gene>
    <name evidence="1" type="ORF">ACFSE1_16735</name>
</gene>
<protein>
    <submittedName>
        <fullName evidence="1">Uncharacterized protein</fullName>
    </submittedName>
</protein>
<dbReference type="RefSeq" id="WP_377403801.1">
    <property type="nucleotide sequence ID" value="NZ_JBHUEQ010000029.1"/>
</dbReference>
<reference evidence="2" key="1">
    <citation type="journal article" date="2019" name="Int. J. Syst. Evol. Microbiol.">
        <title>The Global Catalogue of Microorganisms (GCM) 10K type strain sequencing project: providing services to taxonomists for standard genome sequencing and annotation.</title>
        <authorList>
            <consortium name="The Broad Institute Genomics Platform"/>
            <consortium name="The Broad Institute Genome Sequencing Center for Infectious Disease"/>
            <person name="Wu L."/>
            <person name="Ma J."/>
        </authorList>
    </citation>
    <scope>NUCLEOTIDE SEQUENCE [LARGE SCALE GENOMIC DNA]</scope>
    <source>
        <strain evidence="2">CG52</strain>
    </source>
</reference>
<evidence type="ECO:0000313" key="2">
    <source>
        <dbReference type="Proteomes" id="UP001597322"/>
    </source>
</evidence>
<sequence length="106" mass="11466">MRDKPNDLLNIDKFLNDAASLPWCGDADESLVASMLPTEPLPPNQFFAQARKTFGIDAHTPLVGAVGVIRCPGALDGLSTNPPGGVVWRPMADFILLDVKVIVLRR</sequence>
<name>A0ABW4M8Q3_9HYPH</name>
<accession>A0ABW4M8Q3</accession>
<organism evidence="1 2">
    <name type="scientific">Rhizobium helianthi</name>
    <dbReference type="NCBI Taxonomy" id="1132695"/>
    <lineage>
        <taxon>Bacteria</taxon>
        <taxon>Pseudomonadati</taxon>
        <taxon>Pseudomonadota</taxon>
        <taxon>Alphaproteobacteria</taxon>
        <taxon>Hyphomicrobiales</taxon>
        <taxon>Rhizobiaceae</taxon>
        <taxon>Rhizobium/Agrobacterium group</taxon>
        <taxon>Rhizobium</taxon>
    </lineage>
</organism>
<proteinExistence type="predicted"/>
<keyword evidence="2" id="KW-1185">Reference proteome</keyword>
<evidence type="ECO:0000313" key="1">
    <source>
        <dbReference type="EMBL" id="MFD1747121.1"/>
    </source>
</evidence>
<comment type="caution">
    <text evidence="1">The sequence shown here is derived from an EMBL/GenBank/DDBJ whole genome shotgun (WGS) entry which is preliminary data.</text>
</comment>